<dbReference type="InterPro" id="IPR050662">
    <property type="entry name" value="Sec-metab_biosynth-thioest"/>
</dbReference>
<dbReference type="InterPro" id="IPR041516">
    <property type="entry name" value="LACTB2_WH"/>
</dbReference>
<dbReference type="AlphaFoldDB" id="A0A7Z0I2R5"/>
<keyword evidence="2" id="KW-0378">Hydrolase</keyword>
<name>A0A7Z0I2R5_9RHOB</name>
<dbReference type="InterPro" id="IPR036866">
    <property type="entry name" value="RibonucZ/Hydroxyglut_hydro"/>
</dbReference>
<dbReference type="Gene3D" id="1.10.10.10">
    <property type="entry name" value="Winged helix-like DNA-binding domain superfamily/Winged helix DNA-binding domain"/>
    <property type="match status" value="1"/>
</dbReference>
<evidence type="ECO:0000313" key="2">
    <source>
        <dbReference type="EMBL" id="NYS26878.1"/>
    </source>
</evidence>
<dbReference type="RefSeq" id="WP_179907668.1">
    <property type="nucleotide sequence ID" value="NZ_JACBXS010000096.1"/>
</dbReference>
<keyword evidence="3" id="KW-1185">Reference proteome</keyword>
<dbReference type="PANTHER" id="PTHR23131">
    <property type="entry name" value="ENDORIBONUCLEASE LACTB2"/>
    <property type="match status" value="1"/>
</dbReference>
<feature type="domain" description="Metallo-beta-lactamase" evidence="1">
    <location>
        <begin position="26"/>
        <end position="206"/>
    </location>
</feature>
<dbReference type="Pfam" id="PF17778">
    <property type="entry name" value="WHD_BLACT"/>
    <property type="match status" value="1"/>
</dbReference>
<dbReference type="InterPro" id="IPR036388">
    <property type="entry name" value="WH-like_DNA-bd_sf"/>
</dbReference>
<protein>
    <submittedName>
        <fullName evidence="2">MBL fold metallo-hydrolase</fullName>
    </submittedName>
</protein>
<gene>
    <name evidence="2" type="ORF">HUK65_18140</name>
</gene>
<dbReference type="GO" id="GO:0016787">
    <property type="term" value="F:hydrolase activity"/>
    <property type="evidence" value="ECO:0007669"/>
    <property type="project" value="UniProtKB-KW"/>
</dbReference>
<evidence type="ECO:0000259" key="1">
    <source>
        <dbReference type="SMART" id="SM00849"/>
    </source>
</evidence>
<accession>A0A7Z0I2R5</accession>
<dbReference type="PANTHER" id="PTHR23131:SF0">
    <property type="entry name" value="ENDORIBONUCLEASE LACTB2"/>
    <property type="match status" value="1"/>
</dbReference>
<comment type="caution">
    <text evidence="2">The sequence shown here is derived from an EMBL/GenBank/DDBJ whole genome shotgun (WGS) entry which is preliminary data.</text>
</comment>
<dbReference type="InterPro" id="IPR001279">
    <property type="entry name" value="Metallo-B-lactamas"/>
</dbReference>
<evidence type="ECO:0000313" key="3">
    <source>
        <dbReference type="Proteomes" id="UP000529417"/>
    </source>
</evidence>
<dbReference type="EMBL" id="JACBXS010000096">
    <property type="protein sequence ID" value="NYS26878.1"/>
    <property type="molecule type" value="Genomic_DNA"/>
</dbReference>
<organism evidence="2 3">
    <name type="scientific">Rhabdonatronobacter sediminivivens</name>
    <dbReference type="NCBI Taxonomy" id="2743469"/>
    <lineage>
        <taxon>Bacteria</taxon>
        <taxon>Pseudomonadati</taxon>
        <taxon>Pseudomonadota</taxon>
        <taxon>Alphaproteobacteria</taxon>
        <taxon>Rhodobacterales</taxon>
        <taxon>Paracoccaceae</taxon>
        <taxon>Rhabdonatronobacter</taxon>
    </lineage>
</organism>
<dbReference type="Gene3D" id="3.60.15.10">
    <property type="entry name" value="Ribonuclease Z/Hydroxyacylglutathione hydrolase-like"/>
    <property type="match status" value="1"/>
</dbReference>
<reference evidence="2 3" key="1">
    <citation type="journal article" date="2000" name="Arch. Microbiol.">
        <title>Rhodobaca bogoriensis gen. nov. and sp. nov., an alkaliphilic purple nonsulfur bacterium from African Rift Valley soda lakes.</title>
        <authorList>
            <person name="Milford A.D."/>
            <person name="Achenbach L.A."/>
            <person name="Jung D.O."/>
            <person name="Madigan M.T."/>
        </authorList>
    </citation>
    <scope>NUCLEOTIDE SEQUENCE [LARGE SCALE GENOMIC DNA]</scope>
    <source>
        <strain evidence="2 3">2376</strain>
    </source>
</reference>
<sequence>MTGALWLDPALRCLRAPNPGPLTGPGTNTYIVGRGAVAVIDPGPQIESHLQAILAALGLGETVARILVTHSHRDHSPLAAALSQATGAPVCAFGDSLTGRSAVMERLAADSALGGGEGVDPAFRPDITLPDGARIAVGAEQLQALWTPGHFGNHLCFLWRGHAFSGDHVMGWATTLVSPPDGDLTAFMDSLDRLEALAPQRLFPGHGDPVEDGIPRIRALRQHRLHRKAEILKHMTQGPATIASLTRAIYTDTPPHLHTAAARNVLAHLIDLTETGRVDAHPAPCADATFRLRKNS</sequence>
<proteinExistence type="predicted"/>
<dbReference type="CDD" id="cd16278">
    <property type="entry name" value="metallo-hydrolase-like_MBL-fold"/>
    <property type="match status" value="1"/>
</dbReference>
<dbReference type="SMART" id="SM00849">
    <property type="entry name" value="Lactamase_B"/>
    <property type="match status" value="1"/>
</dbReference>
<dbReference type="SUPFAM" id="SSF56281">
    <property type="entry name" value="Metallo-hydrolase/oxidoreductase"/>
    <property type="match status" value="1"/>
</dbReference>
<dbReference type="Proteomes" id="UP000529417">
    <property type="component" value="Unassembled WGS sequence"/>
</dbReference>
<dbReference type="Pfam" id="PF00753">
    <property type="entry name" value="Lactamase_B"/>
    <property type="match status" value="1"/>
</dbReference>